<keyword evidence="2" id="KW-1185">Reference proteome</keyword>
<organism evidence="1 2">
    <name type="scientific">Blepharisma stoltei</name>
    <dbReference type="NCBI Taxonomy" id="1481888"/>
    <lineage>
        <taxon>Eukaryota</taxon>
        <taxon>Sar</taxon>
        <taxon>Alveolata</taxon>
        <taxon>Ciliophora</taxon>
        <taxon>Postciliodesmatophora</taxon>
        <taxon>Heterotrichea</taxon>
        <taxon>Heterotrichida</taxon>
        <taxon>Blepharismidae</taxon>
        <taxon>Blepharisma</taxon>
    </lineage>
</organism>
<evidence type="ECO:0000313" key="2">
    <source>
        <dbReference type="Proteomes" id="UP001162131"/>
    </source>
</evidence>
<gene>
    <name evidence="1" type="ORF">BSTOLATCC_MIC5427</name>
</gene>
<name>A0AAU9ILX8_9CILI</name>
<dbReference type="AlphaFoldDB" id="A0AAU9ILX8"/>
<dbReference type="EMBL" id="CAJZBQ010000005">
    <property type="protein sequence ID" value="CAG9312179.1"/>
    <property type="molecule type" value="Genomic_DNA"/>
</dbReference>
<comment type="caution">
    <text evidence="1">The sequence shown here is derived from an EMBL/GenBank/DDBJ whole genome shotgun (WGS) entry which is preliminary data.</text>
</comment>
<accession>A0AAU9ILX8</accession>
<reference evidence="1" key="1">
    <citation type="submission" date="2021-09" db="EMBL/GenBank/DDBJ databases">
        <authorList>
            <consortium name="AG Swart"/>
            <person name="Singh M."/>
            <person name="Singh A."/>
            <person name="Seah K."/>
            <person name="Emmerich C."/>
        </authorList>
    </citation>
    <scope>NUCLEOTIDE SEQUENCE</scope>
    <source>
        <strain evidence="1">ATCC30299</strain>
    </source>
</reference>
<proteinExistence type="predicted"/>
<evidence type="ECO:0000313" key="1">
    <source>
        <dbReference type="EMBL" id="CAG9312179.1"/>
    </source>
</evidence>
<dbReference type="Proteomes" id="UP001162131">
    <property type="component" value="Unassembled WGS sequence"/>
</dbReference>
<protein>
    <submittedName>
        <fullName evidence="1">Uncharacterized protein</fullName>
    </submittedName>
</protein>
<sequence length="75" mass="9294">MDLKNNLSIKRIRVFENSLLIFQKIILKPFLRPIKFSLTMQHHFNYLAKLKLLAIYFYETLFSKRDKTWFYYQKS</sequence>